<dbReference type="Gene3D" id="3.30.830.10">
    <property type="entry name" value="Metalloenzyme, LuxS/M16 peptidase-like"/>
    <property type="match status" value="2"/>
</dbReference>
<feature type="domain" description="Peptidase M16 C-terminal" evidence="4">
    <location>
        <begin position="167"/>
        <end position="341"/>
    </location>
</feature>
<dbReference type="InterPro" id="IPR001431">
    <property type="entry name" value="Pept_M16_Zn_BS"/>
</dbReference>
<dbReference type="PANTHER" id="PTHR11851:SF49">
    <property type="entry name" value="MITOCHONDRIAL-PROCESSING PEPTIDASE SUBUNIT ALPHA"/>
    <property type="match status" value="1"/>
</dbReference>
<evidence type="ECO:0000313" key="6">
    <source>
        <dbReference type="Proteomes" id="UP000178538"/>
    </source>
</evidence>
<proteinExistence type="inferred from homology"/>
<dbReference type="AlphaFoldDB" id="A0A1G2T4G6"/>
<dbReference type="InterPro" id="IPR011765">
    <property type="entry name" value="Pept_M16_N"/>
</dbReference>
<dbReference type="InterPro" id="IPR050361">
    <property type="entry name" value="MPP/UQCRC_Complex"/>
</dbReference>
<organism evidence="5 6">
    <name type="scientific">Candidatus Zambryskibacteria bacterium RIFCSPHIGHO2_01_FULL_44_22b</name>
    <dbReference type="NCBI Taxonomy" id="1802737"/>
    <lineage>
        <taxon>Bacteria</taxon>
        <taxon>Candidatus Zambryskiibacteriota</taxon>
    </lineage>
</organism>
<evidence type="ECO:0008006" key="7">
    <source>
        <dbReference type="Google" id="ProtNLM"/>
    </source>
</evidence>
<sequence>MNFKKTTLPNGLRVITVPAKGNPSVTVMVLVETGSNYESKEENGLSHFLEHMCFKGTTNRHTSREISMELDSLGAENNAFTSHEMTGYWAKAEKKHFGKILEVVSDIYLNPTLPAPDLEKERGVILQEISMYEDRPQSKVWQELGTLLYGDTPAGRPVAGEPENIKKLSREAFINYRTAHYIAPKTIVIVAGDVNEKKALQEIKKHFKNIPTGKKIGKLPVKEKQVAPGMRIYKKKTDQTHMVIAFRAFHAGDKRAPALHMLSSVLGEGMSSRLFQKMREEMGACYYVRSGIEEYTDHGTFSISTGIEAKRAEEVVKALLEECEKLRDSLVPEEELNKAKEHFIGQMYMHLETSDSMAEFYADEVITAKELKTPIELEKEARQVTAEDIRRVAREIFKNDNLNLAIVGNISNVNGLKKVLSLKQS</sequence>
<reference evidence="5 6" key="1">
    <citation type="journal article" date="2016" name="Nat. Commun.">
        <title>Thousands of microbial genomes shed light on interconnected biogeochemical processes in an aquifer system.</title>
        <authorList>
            <person name="Anantharaman K."/>
            <person name="Brown C.T."/>
            <person name="Hug L.A."/>
            <person name="Sharon I."/>
            <person name="Castelle C.J."/>
            <person name="Probst A.J."/>
            <person name="Thomas B.C."/>
            <person name="Singh A."/>
            <person name="Wilkins M.J."/>
            <person name="Karaoz U."/>
            <person name="Brodie E.L."/>
            <person name="Williams K.H."/>
            <person name="Hubbard S.S."/>
            <person name="Banfield J.F."/>
        </authorList>
    </citation>
    <scope>NUCLEOTIDE SEQUENCE [LARGE SCALE GENOMIC DNA]</scope>
</reference>
<dbReference type="Pfam" id="PF05193">
    <property type="entry name" value="Peptidase_M16_C"/>
    <property type="match status" value="1"/>
</dbReference>
<feature type="domain" description="Peptidase M16 N-terminal" evidence="3">
    <location>
        <begin position="14"/>
        <end position="160"/>
    </location>
</feature>
<dbReference type="GO" id="GO:0006508">
    <property type="term" value="P:proteolysis"/>
    <property type="evidence" value="ECO:0007669"/>
    <property type="project" value="InterPro"/>
</dbReference>
<protein>
    <recommendedName>
        <fullName evidence="7">Peptidase M16</fullName>
    </recommendedName>
</protein>
<evidence type="ECO:0000313" key="5">
    <source>
        <dbReference type="EMBL" id="OHA91491.1"/>
    </source>
</evidence>
<dbReference type="GO" id="GO:0046872">
    <property type="term" value="F:metal ion binding"/>
    <property type="evidence" value="ECO:0007669"/>
    <property type="project" value="InterPro"/>
</dbReference>
<dbReference type="GO" id="GO:0004222">
    <property type="term" value="F:metalloendopeptidase activity"/>
    <property type="evidence" value="ECO:0007669"/>
    <property type="project" value="InterPro"/>
</dbReference>
<dbReference type="InterPro" id="IPR007863">
    <property type="entry name" value="Peptidase_M16_C"/>
</dbReference>
<dbReference type="PANTHER" id="PTHR11851">
    <property type="entry name" value="METALLOPROTEASE"/>
    <property type="match status" value="1"/>
</dbReference>
<dbReference type="STRING" id="1802737.A2832_00575"/>
<dbReference type="PROSITE" id="PS00143">
    <property type="entry name" value="INSULINASE"/>
    <property type="match status" value="1"/>
</dbReference>
<comment type="caution">
    <text evidence="5">The sequence shown here is derived from an EMBL/GenBank/DDBJ whole genome shotgun (WGS) entry which is preliminary data.</text>
</comment>
<accession>A0A1G2T4G6</accession>
<evidence type="ECO:0000256" key="2">
    <source>
        <dbReference type="RuleBase" id="RU004447"/>
    </source>
</evidence>
<evidence type="ECO:0000256" key="1">
    <source>
        <dbReference type="ARBA" id="ARBA00007261"/>
    </source>
</evidence>
<name>A0A1G2T4G6_9BACT</name>
<dbReference type="EMBL" id="MHVG01000002">
    <property type="protein sequence ID" value="OHA91491.1"/>
    <property type="molecule type" value="Genomic_DNA"/>
</dbReference>
<dbReference type="Proteomes" id="UP000178538">
    <property type="component" value="Unassembled WGS sequence"/>
</dbReference>
<evidence type="ECO:0000259" key="4">
    <source>
        <dbReference type="Pfam" id="PF05193"/>
    </source>
</evidence>
<evidence type="ECO:0000259" key="3">
    <source>
        <dbReference type="Pfam" id="PF00675"/>
    </source>
</evidence>
<dbReference type="InterPro" id="IPR011249">
    <property type="entry name" value="Metalloenz_LuxS/M16"/>
</dbReference>
<gene>
    <name evidence="5" type="ORF">A2832_00575</name>
</gene>
<dbReference type="SUPFAM" id="SSF63411">
    <property type="entry name" value="LuxS/MPP-like metallohydrolase"/>
    <property type="match status" value="2"/>
</dbReference>
<comment type="similarity">
    <text evidence="1 2">Belongs to the peptidase M16 family.</text>
</comment>
<dbReference type="Pfam" id="PF00675">
    <property type="entry name" value="Peptidase_M16"/>
    <property type="match status" value="1"/>
</dbReference>